<sequence length="95" mass="9893">MRRSVHLLAALGAAALTLLPTTAMAAHGRLVFGGGQVVENPSGCVDARLRPLILRNETNEYALVYSGPNCTGQIVAVVQPGGRTTQEFGSSVFVA</sequence>
<evidence type="ECO:0008006" key="4">
    <source>
        <dbReference type="Google" id="ProtNLM"/>
    </source>
</evidence>
<dbReference type="EMBL" id="JBHSBC010000038">
    <property type="protein sequence ID" value="MFC3984791.1"/>
    <property type="molecule type" value="Genomic_DNA"/>
</dbReference>
<organism evidence="2 3">
    <name type="scientific">Streptosporangium jomthongense</name>
    <dbReference type="NCBI Taxonomy" id="1193683"/>
    <lineage>
        <taxon>Bacteria</taxon>
        <taxon>Bacillati</taxon>
        <taxon>Actinomycetota</taxon>
        <taxon>Actinomycetes</taxon>
        <taxon>Streptosporangiales</taxon>
        <taxon>Streptosporangiaceae</taxon>
        <taxon>Streptosporangium</taxon>
    </lineage>
</organism>
<name>A0ABV8FA35_9ACTN</name>
<proteinExistence type="predicted"/>
<evidence type="ECO:0000313" key="3">
    <source>
        <dbReference type="Proteomes" id="UP001595698"/>
    </source>
</evidence>
<gene>
    <name evidence="2" type="ORF">ACFOYY_32010</name>
</gene>
<comment type="caution">
    <text evidence="2">The sequence shown here is derived from an EMBL/GenBank/DDBJ whole genome shotgun (WGS) entry which is preliminary data.</text>
</comment>
<accession>A0ABV8FA35</accession>
<reference evidence="3" key="1">
    <citation type="journal article" date="2019" name="Int. J. Syst. Evol. Microbiol.">
        <title>The Global Catalogue of Microorganisms (GCM) 10K type strain sequencing project: providing services to taxonomists for standard genome sequencing and annotation.</title>
        <authorList>
            <consortium name="The Broad Institute Genomics Platform"/>
            <consortium name="The Broad Institute Genome Sequencing Center for Infectious Disease"/>
            <person name="Wu L."/>
            <person name="Ma J."/>
        </authorList>
    </citation>
    <scope>NUCLEOTIDE SEQUENCE [LARGE SCALE GENOMIC DNA]</scope>
    <source>
        <strain evidence="3">TBRC 7912</strain>
    </source>
</reference>
<dbReference type="RefSeq" id="WP_352014959.1">
    <property type="nucleotide sequence ID" value="NZ_JBHSBC010000038.1"/>
</dbReference>
<protein>
    <recommendedName>
        <fullName evidence="4">Secreted protein</fullName>
    </recommendedName>
</protein>
<evidence type="ECO:0000313" key="2">
    <source>
        <dbReference type="EMBL" id="MFC3984791.1"/>
    </source>
</evidence>
<dbReference type="Proteomes" id="UP001595698">
    <property type="component" value="Unassembled WGS sequence"/>
</dbReference>
<keyword evidence="3" id="KW-1185">Reference proteome</keyword>
<evidence type="ECO:0000256" key="1">
    <source>
        <dbReference type="SAM" id="SignalP"/>
    </source>
</evidence>
<keyword evidence="1" id="KW-0732">Signal</keyword>
<feature type="chain" id="PRO_5047067269" description="Secreted protein" evidence="1">
    <location>
        <begin position="26"/>
        <end position="95"/>
    </location>
</feature>
<feature type="signal peptide" evidence="1">
    <location>
        <begin position="1"/>
        <end position="25"/>
    </location>
</feature>